<dbReference type="InterPro" id="IPR024320">
    <property type="entry name" value="LPG_synthase_C"/>
</dbReference>
<evidence type="ECO:0000256" key="5">
    <source>
        <dbReference type="ARBA" id="ARBA00023136"/>
    </source>
</evidence>
<accession>A0A259TXM5</accession>
<comment type="caution">
    <text evidence="7">The sequence shown here is derived from an EMBL/GenBank/DDBJ whole genome shotgun (WGS) entry which is preliminary data.</text>
</comment>
<keyword evidence="2" id="KW-1003">Cell membrane</keyword>
<dbReference type="Pfam" id="PF09924">
    <property type="entry name" value="LPG_synthase_C"/>
    <property type="match status" value="1"/>
</dbReference>
<evidence type="ECO:0000313" key="8">
    <source>
        <dbReference type="Proteomes" id="UP000216446"/>
    </source>
</evidence>
<evidence type="ECO:0000256" key="4">
    <source>
        <dbReference type="ARBA" id="ARBA00022989"/>
    </source>
</evidence>
<organism evidence="7 8">
    <name type="scientific">Rubricoccus marinus</name>
    <dbReference type="NCBI Taxonomy" id="716817"/>
    <lineage>
        <taxon>Bacteria</taxon>
        <taxon>Pseudomonadati</taxon>
        <taxon>Rhodothermota</taxon>
        <taxon>Rhodothermia</taxon>
        <taxon>Rhodothermales</taxon>
        <taxon>Rubricoccaceae</taxon>
        <taxon>Rubricoccus</taxon>
    </lineage>
</organism>
<evidence type="ECO:0000256" key="3">
    <source>
        <dbReference type="ARBA" id="ARBA00022692"/>
    </source>
</evidence>
<dbReference type="PANTHER" id="PTHR34697">
    <property type="entry name" value="PHOSPHATIDYLGLYCEROL LYSYLTRANSFERASE"/>
    <property type="match status" value="1"/>
</dbReference>
<proteinExistence type="predicted"/>
<protein>
    <recommendedName>
        <fullName evidence="6">Phosphatidylglycerol lysyltransferase C-terminal domain-containing protein</fullName>
    </recommendedName>
</protein>
<name>A0A259TXM5_9BACT</name>
<dbReference type="InParanoid" id="A0A259TXM5"/>
<dbReference type="InterPro" id="IPR016181">
    <property type="entry name" value="Acyl_CoA_acyltransferase"/>
</dbReference>
<keyword evidence="4" id="KW-1133">Transmembrane helix</keyword>
<gene>
    <name evidence="7" type="ORF">BSZ36_05610</name>
</gene>
<dbReference type="InterPro" id="IPR051211">
    <property type="entry name" value="PG_lysyltransferase"/>
</dbReference>
<dbReference type="GO" id="GO:0005886">
    <property type="term" value="C:plasma membrane"/>
    <property type="evidence" value="ECO:0007669"/>
    <property type="project" value="UniProtKB-SubCell"/>
</dbReference>
<reference evidence="7 8" key="1">
    <citation type="submission" date="2016-11" db="EMBL/GenBank/DDBJ databases">
        <title>Study of marine rhodopsin-containing bacteria.</title>
        <authorList>
            <person name="Yoshizawa S."/>
            <person name="Kumagai Y."/>
            <person name="Kogure K."/>
        </authorList>
    </citation>
    <scope>NUCLEOTIDE SEQUENCE [LARGE SCALE GENOMIC DNA]</scope>
    <source>
        <strain evidence="7 8">SG-29</strain>
    </source>
</reference>
<dbReference type="EMBL" id="MQWB01000001">
    <property type="protein sequence ID" value="OZC02499.1"/>
    <property type="molecule type" value="Genomic_DNA"/>
</dbReference>
<evidence type="ECO:0000313" key="7">
    <source>
        <dbReference type="EMBL" id="OZC02499.1"/>
    </source>
</evidence>
<evidence type="ECO:0000256" key="1">
    <source>
        <dbReference type="ARBA" id="ARBA00004651"/>
    </source>
</evidence>
<sequence length="358" mass="38924">MTPEALVARYGWNAASVQALNPGLLRWQREGAFVAYARARQWPGGPAVWLGAGEPICAPGAQHDAAQAFARDAASVGASAAWFGASGRFREAWTGAELVLGAQPVWDPADWPEILSRKASLRQQINRARNKGVTVAPLAPERARTLEPIRQSWLARRGLPPLDFLVQTDVLRAPGPRRFLVATRGERRVGYLVLAPVPAREGVFVEWIIQAPEAPNGTASLLLDAAFREAAASPGRRSESAAFLTLGMVPLSTHAPPTDSPPPAHLRALLWWMRAHARRFYNFEGLERFKAKFEPLAWEPLYLLAPEAPIGLPLLHAVADAFAGPRSPEALIAQALARAAADEVSGVRRSLRQRLSGR</sequence>
<dbReference type="RefSeq" id="WP_179271035.1">
    <property type="nucleotide sequence ID" value="NZ_MQWB01000001.1"/>
</dbReference>
<dbReference type="GO" id="GO:0055091">
    <property type="term" value="P:phospholipid homeostasis"/>
    <property type="evidence" value="ECO:0007669"/>
    <property type="project" value="TreeGrafter"/>
</dbReference>
<feature type="domain" description="Phosphatidylglycerol lysyltransferase C-terminal" evidence="6">
    <location>
        <begin position="30"/>
        <end position="304"/>
    </location>
</feature>
<keyword evidence="8" id="KW-1185">Reference proteome</keyword>
<evidence type="ECO:0000256" key="2">
    <source>
        <dbReference type="ARBA" id="ARBA00022475"/>
    </source>
</evidence>
<dbReference type="SUPFAM" id="SSF55729">
    <property type="entry name" value="Acyl-CoA N-acyltransferases (Nat)"/>
    <property type="match status" value="1"/>
</dbReference>
<evidence type="ECO:0000259" key="6">
    <source>
        <dbReference type="Pfam" id="PF09924"/>
    </source>
</evidence>
<keyword evidence="3" id="KW-0812">Transmembrane</keyword>
<dbReference type="Proteomes" id="UP000216446">
    <property type="component" value="Unassembled WGS sequence"/>
</dbReference>
<keyword evidence="5" id="KW-0472">Membrane</keyword>
<dbReference type="GO" id="GO:0016755">
    <property type="term" value="F:aminoacyltransferase activity"/>
    <property type="evidence" value="ECO:0007669"/>
    <property type="project" value="TreeGrafter"/>
</dbReference>
<comment type="subcellular location">
    <subcellularLocation>
        <location evidence="1">Cell membrane</location>
        <topology evidence="1">Multi-pass membrane protein</topology>
    </subcellularLocation>
</comment>
<dbReference type="PANTHER" id="PTHR34697:SF2">
    <property type="entry name" value="PHOSPHATIDYLGLYCEROL LYSYLTRANSFERASE"/>
    <property type="match status" value="1"/>
</dbReference>
<dbReference type="AlphaFoldDB" id="A0A259TXM5"/>